<sequence>MEQFKKSLNSKTGRSTIRSAGRKWKCSTIKHSAKECPNVSDQLQEFNVRWEACIKKSMLLTLEEHRRSLGEPELTPEQRKLLWAYGEPRDMKEWVLIFSLTDKLQVSHKCNVANIAIHTWKKKKWLTLAGTYLWPRKKGLK</sequence>
<reference evidence="3" key="1">
    <citation type="submission" date="2016-06" db="UniProtKB">
        <authorList>
            <consortium name="WormBaseParasite"/>
        </authorList>
    </citation>
    <scope>IDENTIFICATION</scope>
</reference>
<proteinExistence type="predicted"/>
<organism evidence="3">
    <name type="scientific">Onchocerca flexuosa</name>
    <dbReference type="NCBI Taxonomy" id="387005"/>
    <lineage>
        <taxon>Eukaryota</taxon>
        <taxon>Metazoa</taxon>
        <taxon>Ecdysozoa</taxon>
        <taxon>Nematoda</taxon>
        <taxon>Chromadorea</taxon>
        <taxon>Rhabditida</taxon>
        <taxon>Spirurina</taxon>
        <taxon>Spiruromorpha</taxon>
        <taxon>Filarioidea</taxon>
        <taxon>Onchocercidae</taxon>
        <taxon>Onchocerca</taxon>
    </lineage>
</organism>
<keyword evidence="2" id="KW-1185">Reference proteome</keyword>
<dbReference type="STRING" id="387005.A0A183H6G4"/>
<dbReference type="EMBL" id="UZAJ01001941">
    <property type="protein sequence ID" value="VDO35176.1"/>
    <property type="molecule type" value="Genomic_DNA"/>
</dbReference>
<evidence type="ECO:0000313" key="2">
    <source>
        <dbReference type="Proteomes" id="UP000267606"/>
    </source>
</evidence>
<reference evidence="1 2" key="2">
    <citation type="submission" date="2018-11" db="EMBL/GenBank/DDBJ databases">
        <authorList>
            <consortium name="Pathogen Informatics"/>
        </authorList>
    </citation>
    <scope>NUCLEOTIDE SEQUENCE [LARGE SCALE GENOMIC DNA]</scope>
</reference>
<dbReference type="Proteomes" id="UP000267606">
    <property type="component" value="Unassembled WGS sequence"/>
</dbReference>
<dbReference type="AlphaFoldDB" id="A0A183H6G4"/>
<accession>A0A183H6G4</accession>
<evidence type="ECO:0000313" key="3">
    <source>
        <dbReference type="WBParaSite" id="OFLC_0000307401-mRNA-1"/>
    </source>
</evidence>
<protein>
    <submittedName>
        <fullName evidence="3">Zf-RVT domain-containing protein</fullName>
    </submittedName>
</protein>
<evidence type="ECO:0000313" key="1">
    <source>
        <dbReference type="EMBL" id="VDO35176.1"/>
    </source>
</evidence>
<dbReference type="WBParaSite" id="OFLC_0000307401-mRNA-1">
    <property type="protein sequence ID" value="OFLC_0000307401-mRNA-1"/>
    <property type="gene ID" value="OFLC_0000307401"/>
</dbReference>
<gene>
    <name evidence="1" type="ORF">OFLC_LOCUS3075</name>
</gene>
<name>A0A183H6G4_9BILA</name>